<accession>A0ABR8F978</accession>
<dbReference type="Proteomes" id="UP000640531">
    <property type="component" value="Unassembled WGS sequence"/>
</dbReference>
<keyword evidence="2" id="KW-1185">Reference proteome</keyword>
<sequence>MDELEAKILQLIQETCQHPSGSLARQKGLNQIILLIQQTGKLLRGVGIPDAEEALQETWWFFCRNLCEATTAKESYNPEKSSIITWINNYLSYRLQDKRINYYEQKNKLNLFLEDNEQQIDPTNLIPAPPEPRPILNEINEWLKTNSLELQRIHIRDRPDVNCYVLIARRLPPETPWIDLSKEFAIPVATLSNFYQRQCFPRLLNFGKSQAYFDSEGYFDI</sequence>
<organism evidence="1 2">
    <name type="scientific">Anabaena lutea FACHB-196</name>
    <dbReference type="NCBI Taxonomy" id="2692881"/>
    <lineage>
        <taxon>Bacteria</taxon>
        <taxon>Bacillati</taxon>
        <taxon>Cyanobacteriota</taxon>
        <taxon>Cyanophyceae</taxon>
        <taxon>Nostocales</taxon>
        <taxon>Nostocaceae</taxon>
        <taxon>Anabaena</taxon>
    </lineage>
</organism>
<dbReference type="EMBL" id="JACJST010000002">
    <property type="protein sequence ID" value="MBD2566750.1"/>
    <property type="molecule type" value="Genomic_DNA"/>
</dbReference>
<name>A0ABR8F978_9NOST</name>
<dbReference type="RefSeq" id="WP_190711573.1">
    <property type="nucleotide sequence ID" value="NZ_JACJST010000002.1"/>
</dbReference>
<comment type="caution">
    <text evidence="1">The sequence shown here is derived from an EMBL/GenBank/DDBJ whole genome shotgun (WGS) entry which is preliminary data.</text>
</comment>
<proteinExistence type="predicted"/>
<gene>
    <name evidence="1" type="ORF">H6G59_02330</name>
</gene>
<evidence type="ECO:0000313" key="2">
    <source>
        <dbReference type="Proteomes" id="UP000640531"/>
    </source>
</evidence>
<reference evidence="1 2" key="1">
    <citation type="journal article" date="2020" name="ISME J.">
        <title>Comparative genomics reveals insights into cyanobacterial evolution and habitat adaptation.</title>
        <authorList>
            <person name="Chen M.Y."/>
            <person name="Teng W.K."/>
            <person name="Zhao L."/>
            <person name="Hu C.X."/>
            <person name="Zhou Y.K."/>
            <person name="Han B.P."/>
            <person name="Song L.R."/>
            <person name="Shu W.S."/>
        </authorList>
    </citation>
    <scope>NUCLEOTIDE SEQUENCE [LARGE SCALE GENOMIC DNA]</scope>
    <source>
        <strain evidence="1 2">FACHB-196</strain>
    </source>
</reference>
<protein>
    <submittedName>
        <fullName evidence="1">Sigma-70 family RNA polymerase sigma factor</fullName>
    </submittedName>
</protein>
<evidence type="ECO:0000313" key="1">
    <source>
        <dbReference type="EMBL" id="MBD2566750.1"/>
    </source>
</evidence>